<feature type="chain" id="PRO_5046717807" description="Enamine deaminase RidA (YjgF/YER057c/UK114 family)" evidence="2">
    <location>
        <begin position="29"/>
        <end position="433"/>
    </location>
</feature>
<proteinExistence type="inferred from homology"/>
<organism evidence="3 4">
    <name type="scientific">Luteibacter jiangsuensis</name>
    <dbReference type="NCBI Taxonomy" id="637577"/>
    <lineage>
        <taxon>Bacteria</taxon>
        <taxon>Pseudomonadati</taxon>
        <taxon>Pseudomonadota</taxon>
        <taxon>Gammaproteobacteria</taxon>
        <taxon>Lysobacterales</taxon>
        <taxon>Rhodanobacteraceae</taxon>
        <taxon>Luteibacter</taxon>
    </lineage>
</organism>
<dbReference type="Proteomes" id="UP001429601">
    <property type="component" value="Unassembled WGS sequence"/>
</dbReference>
<dbReference type="SUPFAM" id="SSF55298">
    <property type="entry name" value="YjgF-like"/>
    <property type="match status" value="1"/>
</dbReference>
<keyword evidence="4" id="KW-1185">Reference proteome</keyword>
<dbReference type="PANTHER" id="PTHR11803">
    <property type="entry name" value="2-IMINOBUTANOATE/2-IMINOPROPANOATE DEAMINASE RIDA"/>
    <property type="match status" value="1"/>
</dbReference>
<gene>
    <name evidence="3" type="ORF">HBF26_05140</name>
</gene>
<evidence type="ECO:0000313" key="3">
    <source>
        <dbReference type="EMBL" id="NID04259.1"/>
    </source>
</evidence>
<keyword evidence="2" id="KW-0732">Signal</keyword>
<dbReference type="Pfam" id="PF07676">
    <property type="entry name" value="PD40"/>
    <property type="match status" value="3"/>
</dbReference>
<feature type="signal peptide" evidence="2">
    <location>
        <begin position="1"/>
        <end position="28"/>
    </location>
</feature>
<name>A0ABX0Q2S7_9GAMM</name>
<protein>
    <recommendedName>
        <fullName evidence="5">Enamine deaminase RidA (YjgF/YER057c/UK114 family)</fullName>
    </recommendedName>
</protein>
<comment type="caution">
    <text evidence="3">The sequence shown here is derived from an EMBL/GenBank/DDBJ whole genome shotgun (WGS) entry which is preliminary data.</text>
</comment>
<dbReference type="EMBL" id="JAAQQR010000002">
    <property type="protein sequence ID" value="NID04259.1"/>
    <property type="molecule type" value="Genomic_DNA"/>
</dbReference>
<dbReference type="Gene3D" id="2.120.10.30">
    <property type="entry name" value="TolB, C-terminal domain"/>
    <property type="match status" value="1"/>
</dbReference>
<reference evidence="3 4" key="1">
    <citation type="journal article" date="2011" name="Curr. Microbiol.">
        <title>Luteibacter jiangsuensis sp. nov.: a methamidophos-degrading bacterium isolated from a methamidophos-manufacturing factory.</title>
        <authorList>
            <person name="Wang L."/>
            <person name="Wang G.L."/>
            <person name="Li S.P."/>
            <person name="Jiang J.D."/>
        </authorList>
    </citation>
    <scope>NUCLEOTIDE SEQUENCE [LARGE SCALE GENOMIC DNA]</scope>
    <source>
        <strain evidence="3 4">CGMCC 1.10133</strain>
    </source>
</reference>
<evidence type="ECO:0000256" key="2">
    <source>
        <dbReference type="SAM" id="SignalP"/>
    </source>
</evidence>
<dbReference type="PANTHER" id="PTHR11803:SF58">
    <property type="entry name" value="PROTEIN HMF1-RELATED"/>
    <property type="match status" value="1"/>
</dbReference>
<dbReference type="SUPFAM" id="SSF82171">
    <property type="entry name" value="DPP6 N-terminal domain-like"/>
    <property type="match status" value="1"/>
</dbReference>
<dbReference type="InterPro" id="IPR035959">
    <property type="entry name" value="RutC-like_sf"/>
</dbReference>
<comment type="similarity">
    <text evidence="1">Belongs to the RutC family.</text>
</comment>
<evidence type="ECO:0008006" key="5">
    <source>
        <dbReference type="Google" id="ProtNLM"/>
    </source>
</evidence>
<dbReference type="InterPro" id="IPR006175">
    <property type="entry name" value="YjgF/YER057c/UK114"/>
</dbReference>
<dbReference type="InterPro" id="IPR011042">
    <property type="entry name" value="6-blade_b-propeller_TolB-like"/>
</dbReference>
<evidence type="ECO:0000313" key="4">
    <source>
        <dbReference type="Proteomes" id="UP001429601"/>
    </source>
</evidence>
<dbReference type="Gene3D" id="3.30.1330.40">
    <property type="entry name" value="RutC-like"/>
    <property type="match status" value="1"/>
</dbReference>
<evidence type="ECO:0000256" key="1">
    <source>
        <dbReference type="ARBA" id="ARBA00010552"/>
    </source>
</evidence>
<accession>A0ABX0Q2S7</accession>
<dbReference type="InterPro" id="IPR011659">
    <property type="entry name" value="WD40"/>
</dbReference>
<dbReference type="Pfam" id="PF01042">
    <property type="entry name" value="Ribonuc_L-PSP"/>
    <property type="match status" value="1"/>
</dbReference>
<dbReference type="CDD" id="cd00448">
    <property type="entry name" value="YjgF_YER057c_UK114_family"/>
    <property type="match status" value="1"/>
</dbReference>
<sequence>MVRKRGGSTVRSVALAVVVLALSPTAFGQRTTFIDPPGLARPAGYSHVVVAPPGNTIYLSGQVALDKDGRLVGKDDFAAQAAQVFANIDTALKAAHASFRDVVKLTFYVKDAAEVPALRIVRDRYVDTAHPPASTLVEVRRLVRDEFLLEVDAVAVTPAAPAAVSGVVEPWRPTGISSDLFESHAAFDPDGADVYFVRSDRSFAGWRLLTSHCEGTHWSTPRVPPFAGKGLEADPWFTPDGAHLYYISSRATGGMDSKDLDIWRVDRDASGHWAEPVRLPAPVNSDEAEWFPRLAADGWLYFGSHRAGGLGKNDIWRARQEASGQWTVENAGAALNTAGNEYEALPSPDGSVMVLATDRGYFESRRTGSGWSPRVRLGPDVNVNGSEIGALFSPSGKSVLFSRDTGEPLSGEFFVWHRDGKEDWPPRCGSGAP</sequence>